<gene>
    <name evidence="1" type="ordered locus">Cyan7425_2265</name>
</gene>
<organism evidence="1">
    <name type="scientific">Cyanothece sp. (strain PCC 7425 / ATCC 29141)</name>
    <dbReference type="NCBI Taxonomy" id="395961"/>
    <lineage>
        <taxon>Bacteria</taxon>
        <taxon>Bacillati</taxon>
        <taxon>Cyanobacteriota</taxon>
        <taxon>Cyanophyceae</taxon>
        <taxon>Gomontiellales</taxon>
        <taxon>Cyanothecaceae</taxon>
        <taxon>Cyanothece</taxon>
    </lineage>
</organism>
<dbReference type="STRING" id="395961.Cyan7425_2265"/>
<dbReference type="EMBL" id="CP001344">
    <property type="protein sequence ID" value="ACL44625.1"/>
    <property type="molecule type" value="Genomic_DNA"/>
</dbReference>
<sequence>MNEESDIRILPENKKNLGNKVREIAAQLRQEDALQIKATSRILGAAAKIAINHDRLIAEVVDMVQADLARQSAEQQSADSDLLQEKGNPQSYTLAQLKQQFGTLAKAKTHFGISVRSWADLIQKLNGSSEQKQADSEPMLERLQQIEDEIKMIRADVNQILFLLKQVQNLKSSGSDNHRESSRGWGS</sequence>
<proteinExistence type="predicted"/>
<dbReference type="eggNOG" id="ENOG5032XS4">
    <property type="taxonomic scope" value="Bacteria"/>
</dbReference>
<accession>B8HW46</accession>
<name>B8HW46_CYAP4</name>
<dbReference type="HOGENOM" id="CLU_1445438_0_0_3"/>
<dbReference type="KEGG" id="cyn:Cyan7425_2265"/>
<dbReference type="OrthoDB" id="532567at2"/>
<dbReference type="AlphaFoldDB" id="B8HW46"/>
<evidence type="ECO:0000313" key="1">
    <source>
        <dbReference type="EMBL" id="ACL44625.1"/>
    </source>
</evidence>
<reference evidence="1" key="1">
    <citation type="submission" date="2009-01" db="EMBL/GenBank/DDBJ databases">
        <title>Complete sequence of chromosome Cyanothece sp. PCC 7425.</title>
        <authorList>
            <consortium name="US DOE Joint Genome Institute"/>
            <person name="Lucas S."/>
            <person name="Copeland A."/>
            <person name="Lapidus A."/>
            <person name="Glavina del Rio T."/>
            <person name="Dalin E."/>
            <person name="Tice H."/>
            <person name="Bruce D."/>
            <person name="Goodwin L."/>
            <person name="Pitluck S."/>
            <person name="Sims D."/>
            <person name="Meineke L."/>
            <person name="Brettin T."/>
            <person name="Detter J.C."/>
            <person name="Han C."/>
            <person name="Larimer F."/>
            <person name="Land M."/>
            <person name="Hauser L."/>
            <person name="Kyrpides N."/>
            <person name="Ovchinnikova G."/>
            <person name="Liberton M."/>
            <person name="Stoeckel J."/>
            <person name="Banerjee A."/>
            <person name="Singh A."/>
            <person name="Page L."/>
            <person name="Sato H."/>
            <person name="Zhao L."/>
            <person name="Sherman L."/>
            <person name="Pakrasi H."/>
            <person name="Richardson P."/>
        </authorList>
    </citation>
    <scope>NUCLEOTIDE SEQUENCE</scope>
    <source>
        <strain evidence="1">PCC 7425</strain>
    </source>
</reference>
<protein>
    <submittedName>
        <fullName evidence="1">Uncharacterized protein</fullName>
    </submittedName>
</protein>